<dbReference type="Gene3D" id="3.40.1080.20">
    <property type="entry name" value="Acetyl-CoA hydrolase/transferase C-terminal domain"/>
    <property type="match status" value="1"/>
</dbReference>
<evidence type="ECO:0000259" key="1">
    <source>
        <dbReference type="Pfam" id="PF13336"/>
    </source>
</evidence>
<dbReference type="PANTHER" id="PTHR21432:SF20">
    <property type="entry name" value="ACETYL-COA HYDROLASE"/>
    <property type="match status" value="1"/>
</dbReference>
<evidence type="ECO:0000313" key="3">
    <source>
        <dbReference type="Proteomes" id="UP001604002"/>
    </source>
</evidence>
<comment type="caution">
    <text evidence="2">The sequence shown here is derived from an EMBL/GenBank/DDBJ whole genome shotgun (WGS) entry which is preliminary data.</text>
</comment>
<dbReference type="Gene3D" id="3.30.750.70">
    <property type="entry name" value="4-hydroxybutyrate coenzyme like domains"/>
    <property type="match status" value="1"/>
</dbReference>
<dbReference type="InterPro" id="IPR038460">
    <property type="entry name" value="AcetylCoA_hyd_C_sf"/>
</dbReference>
<dbReference type="EMBL" id="JBAFVH010000003">
    <property type="protein sequence ID" value="MFG1371997.1"/>
    <property type="molecule type" value="Genomic_DNA"/>
</dbReference>
<dbReference type="RefSeq" id="WP_393991912.1">
    <property type="nucleotide sequence ID" value="NZ_JBAFVH010000003.1"/>
</dbReference>
<dbReference type="Proteomes" id="UP001604002">
    <property type="component" value="Unassembled WGS sequence"/>
</dbReference>
<keyword evidence="2" id="KW-0378">Hydrolase</keyword>
<feature type="domain" description="Acetyl-CoA hydrolase/transferase C-terminal" evidence="1">
    <location>
        <begin position="259"/>
        <end position="409"/>
    </location>
</feature>
<gene>
    <name evidence="2" type="ORF">V5F32_07470</name>
</gene>
<dbReference type="PANTHER" id="PTHR21432">
    <property type="entry name" value="ACETYL-COA HYDROLASE-RELATED"/>
    <property type="match status" value="1"/>
</dbReference>
<dbReference type="GO" id="GO:0016787">
    <property type="term" value="F:hydrolase activity"/>
    <property type="evidence" value="ECO:0007669"/>
    <property type="project" value="UniProtKB-KW"/>
</dbReference>
<dbReference type="InterPro" id="IPR026888">
    <property type="entry name" value="AcetylCoA_hyd_C"/>
</dbReference>
<proteinExistence type="predicted"/>
<dbReference type="SUPFAM" id="SSF100950">
    <property type="entry name" value="NagB/RpiA/CoA transferase-like"/>
    <property type="match status" value="2"/>
</dbReference>
<dbReference type="Gene3D" id="3.40.1080.10">
    <property type="entry name" value="Glutaconate Coenzyme A-transferase"/>
    <property type="match status" value="1"/>
</dbReference>
<keyword evidence="3" id="KW-1185">Reference proteome</keyword>
<protein>
    <submittedName>
        <fullName evidence="2">Acetyl-CoA hydrolase/transferase C-terminal domain-containing protein</fullName>
    </submittedName>
</protein>
<evidence type="ECO:0000313" key="2">
    <source>
        <dbReference type="EMBL" id="MFG1371997.1"/>
    </source>
</evidence>
<reference evidence="2 3" key="1">
    <citation type="submission" date="2024-02" db="EMBL/GenBank/DDBJ databases">
        <title>Expansion and revision of Xanthobacter and proposal of Roseixanthobacter gen. nov.</title>
        <authorList>
            <person name="Soltysiak M.P.M."/>
            <person name="Jalihal A."/>
            <person name="Ory A."/>
            <person name="Chrisophersen C."/>
            <person name="Lee A.D."/>
            <person name="Boulton J."/>
            <person name="Springer M."/>
        </authorList>
    </citation>
    <scope>NUCLEOTIDE SEQUENCE [LARGE SCALE GENOMIC DNA]</scope>
    <source>
        <strain evidence="2 3">23A</strain>
    </source>
</reference>
<sequence length="423" mass="44233">MAIELQSDTLDFTTLLLPGEYLAWGQASAEPTTLTARLFEQSAAIPGLRAFVGMSWGTPFTGAEAMRFQSYCGAGHNRALERTGALDILPCHYSDLPALLARQVDVLLLNLADDGNGRFSFGAALEYLAPLVDSARLVIAEVNAQTPWSCGERTLSADDIDIIVRTSRPPVTGPGVQAGHVERAIAARVAGLVEDGATLQIGIGGLPEAILAALVGHRDLGLHSGLASDGVADLAEAGALTNARKSVDAGIAVAGLVAGGPQLMRYVDRNPRFALRPTTYTHAFDVLSTHRKFTAINAAIEVDLTGQINAEVAGGRYVGAVGGAADFLRGARASRGGLPIIALPATVTGREGTRSRIVTRLSGPTSTARADAGIIVTEYGIADLRGLSLGERRRRMIDIASPDVRAALEAGDETPSQFHATRA</sequence>
<dbReference type="InterPro" id="IPR046433">
    <property type="entry name" value="ActCoA_hydro"/>
</dbReference>
<dbReference type="Pfam" id="PF13336">
    <property type="entry name" value="AcetylCoA_hyd_C"/>
    <property type="match status" value="1"/>
</dbReference>
<organism evidence="2 3">
    <name type="scientific">Xanthobacter oligotrophicus</name>
    <dbReference type="NCBI Taxonomy" id="2607286"/>
    <lineage>
        <taxon>Bacteria</taxon>
        <taxon>Pseudomonadati</taxon>
        <taxon>Pseudomonadota</taxon>
        <taxon>Alphaproteobacteria</taxon>
        <taxon>Hyphomicrobiales</taxon>
        <taxon>Xanthobacteraceae</taxon>
        <taxon>Xanthobacter</taxon>
    </lineage>
</organism>
<name>A0ABW6ZTE0_9HYPH</name>
<dbReference type="InterPro" id="IPR037171">
    <property type="entry name" value="NagB/RpiA_transferase-like"/>
</dbReference>
<accession>A0ABW6ZTE0</accession>